<dbReference type="InterPro" id="IPR036680">
    <property type="entry name" value="SPOR-like_sf"/>
</dbReference>
<feature type="region of interest" description="Disordered" evidence="1">
    <location>
        <begin position="1"/>
        <end position="32"/>
    </location>
</feature>
<dbReference type="Gene3D" id="3.30.70.1070">
    <property type="entry name" value="Sporulation related repeat"/>
    <property type="match status" value="1"/>
</dbReference>
<keyword evidence="2" id="KW-1133">Transmembrane helix</keyword>
<feature type="transmembrane region" description="Helical" evidence="2">
    <location>
        <begin position="36"/>
        <end position="58"/>
    </location>
</feature>
<accession>A0A1Y0D514</accession>
<keyword evidence="2" id="KW-0812">Transmembrane</keyword>
<dbReference type="EMBL" id="CP021377">
    <property type="protein sequence ID" value="ART82307.1"/>
    <property type="molecule type" value="Genomic_DNA"/>
</dbReference>
<dbReference type="KEGG" id="opf:CBP31_06470"/>
<evidence type="ECO:0000313" key="4">
    <source>
        <dbReference type="EMBL" id="ART82307.1"/>
    </source>
</evidence>
<evidence type="ECO:0000259" key="3">
    <source>
        <dbReference type="PROSITE" id="PS51724"/>
    </source>
</evidence>
<dbReference type="PANTHER" id="PTHR38687">
    <property type="entry name" value="CELL DIVISION PROTEIN DEDD-RELATED"/>
    <property type="match status" value="1"/>
</dbReference>
<dbReference type="Proteomes" id="UP000243937">
    <property type="component" value="Chromosome"/>
</dbReference>
<dbReference type="GO" id="GO:0042834">
    <property type="term" value="F:peptidoglycan binding"/>
    <property type="evidence" value="ECO:0007669"/>
    <property type="project" value="InterPro"/>
</dbReference>
<evidence type="ECO:0000256" key="1">
    <source>
        <dbReference type="SAM" id="MobiDB-lite"/>
    </source>
</evidence>
<keyword evidence="5" id="KW-1185">Reference proteome</keyword>
<sequence length="198" mass="21572">MAKDYVRRSKPKSKTNTRAKKSSGGGRGRAPAPRRLPIVPVLLLVMVAGALGYLIHIIKGAADQRSVTPTAVVSTKNTAIGAQKPSTTPVNPIDQKPVEKWTYIQQLENKEVVVKLPDAKESTQLFLLQCGSFRSSAQAEQVKAKIAFQGLSSQVRHSSGSSWYRVVLGPYDSKRSAEQHKHKLIKAKAVGDCAISNW</sequence>
<dbReference type="InterPro" id="IPR052521">
    <property type="entry name" value="Cell_div_SPOR-domain"/>
</dbReference>
<dbReference type="PROSITE" id="PS51724">
    <property type="entry name" value="SPOR"/>
    <property type="match status" value="1"/>
</dbReference>
<dbReference type="Pfam" id="PF05036">
    <property type="entry name" value="SPOR"/>
    <property type="match status" value="1"/>
</dbReference>
<reference evidence="4 5" key="1">
    <citation type="journal article" date="2014" name="Int. J. Syst. Evol. Microbiol.">
        <title>Oceanisphaera profunda sp. nov., a marine bacterium isolated from deep-sea sediment, and emended description of the genus Oceanisphaera.</title>
        <authorList>
            <person name="Xu Z."/>
            <person name="Zhang X.Y."/>
            <person name="Su H.N."/>
            <person name="Yu Z.C."/>
            <person name="Liu C."/>
            <person name="Li H."/>
            <person name="Chen X.L."/>
            <person name="Song X.Y."/>
            <person name="Xie B.B."/>
            <person name="Qin Q.L."/>
            <person name="Zhou B.C."/>
            <person name="Shi M."/>
            <person name="Huang Y."/>
            <person name="Zhang Y.Z."/>
        </authorList>
    </citation>
    <scope>NUCLEOTIDE SEQUENCE [LARGE SCALE GENOMIC DNA]</scope>
    <source>
        <strain evidence="4 5">SM1222</strain>
    </source>
</reference>
<dbReference type="RefSeq" id="WP_087035607.1">
    <property type="nucleotide sequence ID" value="NZ_CP021377.1"/>
</dbReference>
<proteinExistence type="predicted"/>
<feature type="compositionally biased region" description="Basic residues" evidence="1">
    <location>
        <begin position="8"/>
        <end position="21"/>
    </location>
</feature>
<name>A0A1Y0D514_9GAMM</name>
<dbReference type="OrthoDB" id="8558195at2"/>
<keyword evidence="2" id="KW-0472">Membrane</keyword>
<evidence type="ECO:0000256" key="2">
    <source>
        <dbReference type="SAM" id="Phobius"/>
    </source>
</evidence>
<dbReference type="SUPFAM" id="SSF110997">
    <property type="entry name" value="Sporulation related repeat"/>
    <property type="match status" value="1"/>
</dbReference>
<dbReference type="InterPro" id="IPR007730">
    <property type="entry name" value="SPOR-like_dom"/>
</dbReference>
<organism evidence="4 5">
    <name type="scientific">Oceanisphaera profunda</name>
    <dbReference type="NCBI Taxonomy" id="1416627"/>
    <lineage>
        <taxon>Bacteria</taxon>
        <taxon>Pseudomonadati</taxon>
        <taxon>Pseudomonadota</taxon>
        <taxon>Gammaproteobacteria</taxon>
        <taxon>Aeromonadales</taxon>
        <taxon>Aeromonadaceae</taxon>
        <taxon>Oceanisphaera</taxon>
    </lineage>
</organism>
<evidence type="ECO:0000313" key="5">
    <source>
        <dbReference type="Proteomes" id="UP000243937"/>
    </source>
</evidence>
<feature type="domain" description="SPOR" evidence="3">
    <location>
        <begin position="120"/>
        <end position="198"/>
    </location>
</feature>
<dbReference type="AlphaFoldDB" id="A0A1Y0D514"/>
<protein>
    <recommendedName>
        <fullName evidence="3">SPOR domain-containing protein</fullName>
    </recommendedName>
</protein>
<dbReference type="PANTHER" id="PTHR38687:SF2">
    <property type="entry name" value="CELL DIVISION PROTEIN FTSN"/>
    <property type="match status" value="1"/>
</dbReference>
<gene>
    <name evidence="4" type="ORF">CBP31_06470</name>
</gene>